<feature type="transmembrane region" description="Helical" evidence="9">
    <location>
        <begin position="485"/>
        <end position="507"/>
    </location>
</feature>
<dbReference type="AlphaFoldDB" id="A0AAV8A8Z3"/>
<dbReference type="GO" id="GO:0016020">
    <property type="term" value="C:membrane"/>
    <property type="evidence" value="ECO:0007669"/>
    <property type="project" value="UniProtKB-SubCell"/>
</dbReference>
<dbReference type="InterPro" id="IPR051223">
    <property type="entry name" value="Polycystin"/>
</dbReference>
<dbReference type="Proteomes" id="UP001146793">
    <property type="component" value="Unassembled WGS sequence"/>
</dbReference>
<evidence type="ECO:0000313" key="13">
    <source>
        <dbReference type="Proteomes" id="UP001146793"/>
    </source>
</evidence>
<keyword evidence="6" id="KW-0325">Glycoprotein</keyword>
<evidence type="ECO:0000256" key="7">
    <source>
        <dbReference type="PIRSR" id="PIRSR603915-2"/>
    </source>
</evidence>
<feature type="transmembrane region" description="Helical" evidence="9">
    <location>
        <begin position="547"/>
        <end position="568"/>
    </location>
</feature>
<feature type="region of interest" description="Disordered" evidence="8">
    <location>
        <begin position="728"/>
        <end position="751"/>
    </location>
</feature>
<evidence type="ECO:0000256" key="3">
    <source>
        <dbReference type="ARBA" id="ARBA00022692"/>
    </source>
</evidence>
<dbReference type="PANTHER" id="PTHR10877">
    <property type="entry name" value="POLYCYSTIN FAMILY MEMBER"/>
    <property type="match status" value="1"/>
</dbReference>
<accession>A0AAV8A8Z3</accession>
<gene>
    <name evidence="12" type="ORF">M0812_01441</name>
</gene>
<feature type="transmembrane region" description="Helical" evidence="9">
    <location>
        <begin position="357"/>
        <end position="375"/>
    </location>
</feature>
<comment type="caution">
    <text evidence="12">The sequence shown here is derived from an EMBL/GenBank/DDBJ whole genome shotgun (WGS) entry which is preliminary data.</text>
</comment>
<keyword evidence="5 9" id="KW-0472">Membrane</keyword>
<dbReference type="InterPro" id="IPR046791">
    <property type="entry name" value="Polycystin_dom"/>
</dbReference>
<feature type="compositionally biased region" description="Basic and acidic residues" evidence="8">
    <location>
        <begin position="732"/>
        <end position="751"/>
    </location>
</feature>
<dbReference type="EMBL" id="JANTQA010000015">
    <property type="protein sequence ID" value="KAJ3448953.1"/>
    <property type="molecule type" value="Genomic_DNA"/>
</dbReference>
<dbReference type="InterPro" id="IPR013122">
    <property type="entry name" value="PKD1_2_channel"/>
</dbReference>
<evidence type="ECO:0000256" key="1">
    <source>
        <dbReference type="ARBA" id="ARBA00004141"/>
    </source>
</evidence>
<evidence type="ECO:0000256" key="5">
    <source>
        <dbReference type="ARBA" id="ARBA00023136"/>
    </source>
</evidence>
<dbReference type="InterPro" id="IPR003915">
    <property type="entry name" value="PKD_2"/>
</dbReference>
<dbReference type="GO" id="GO:0005509">
    <property type="term" value="F:calcium ion binding"/>
    <property type="evidence" value="ECO:0007669"/>
    <property type="project" value="InterPro"/>
</dbReference>
<comment type="subcellular location">
    <subcellularLocation>
        <location evidence="1">Membrane</location>
        <topology evidence="1">Multi-pass membrane protein</topology>
    </subcellularLocation>
</comment>
<feature type="region of interest" description="Disordered" evidence="8">
    <location>
        <begin position="613"/>
        <end position="653"/>
    </location>
</feature>
<name>A0AAV8A8Z3_9EUKA</name>
<dbReference type="Gene3D" id="1.10.287.70">
    <property type="match status" value="1"/>
</dbReference>
<dbReference type="Pfam" id="PF08016">
    <property type="entry name" value="PKD_channel"/>
    <property type="match status" value="1"/>
</dbReference>
<keyword evidence="3 9" id="KW-0812">Transmembrane</keyword>
<evidence type="ECO:0000259" key="11">
    <source>
        <dbReference type="Pfam" id="PF20519"/>
    </source>
</evidence>
<feature type="compositionally biased region" description="Low complexity" evidence="8">
    <location>
        <begin position="616"/>
        <end position="626"/>
    </location>
</feature>
<proteinExistence type="inferred from homology"/>
<dbReference type="PRINTS" id="PR01433">
    <property type="entry name" value="POLYCYSTIN2"/>
</dbReference>
<evidence type="ECO:0000256" key="8">
    <source>
        <dbReference type="SAM" id="MobiDB-lite"/>
    </source>
</evidence>
<feature type="disulfide bond" evidence="7">
    <location>
        <begin position="216"/>
        <end position="231"/>
    </location>
</feature>
<evidence type="ECO:0000313" key="12">
    <source>
        <dbReference type="EMBL" id="KAJ3448953.1"/>
    </source>
</evidence>
<reference evidence="12" key="1">
    <citation type="submission" date="2022-08" db="EMBL/GenBank/DDBJ databases">
        <title>Novel sulphate-reducing endosymbionts in the free-living metamonad Anaeramoeba.</title>
        <authorList>
            <person name="Jerlstrom-Hultqvist J."/>
            <person name="Cepicka I."/>
            <person name="Gallot-Lavallee L."/>
            <person name="Salas-Leiva D."/>
            <person name="Curtis B.A."/>
            <person name="Zahonova K."/>
            <person name="Pipaliya S."/>
            <person name="Dacks J."/>
            <person name="Roger A.J."/>
        </authorList>
    </citation>
    <scope>NUCLEOTIDE SEQUENCE</scope>
    <source>
        <strain evidence="12">Busselton2</strain>
    </source>
</reference>
<feature type="domain" description="Polycystin cation channel PKD1/PKD2" evidence="10">
    <location>
        <begin position="349"/>
        <end position="573"/>
    </location>
</feature>
<dbReference type="PANTHER" id="PTHR10877:SF183">
    <property type="entry name" value="AT14535P-RELATED"/>
    <property type="match status" value="1"/>
</dbReference>
<sequence length="830" mass="96824">MSEVNLKEINIMSAKEMLNKTPKLRRISTRGKMAIHPFAKLAQVPSQQIQAGRLLGESSDDESITSSEIEVSTEEEFRSDQEITAEQQQRMKLKLFVKYLEKSSEKTKLAKELALYVLFLIFLFCFIILQRNVEQDWEMDNGMRDLFIEKEFPRNFSHVFKNFFDVGSVEELWQWAKGPLTIALDGDGEHPTFFHETNVQVGALIIRQHRIDSKFCSVPDRYQKLAGTENCFQSYTEAFKSRKKYGNWEYTHASETGIGNYWGKLTTYYGGGGFIVYINKNSTDIEGELESLETNNYIDKSTRVVFFHLFFFNPNNWNFGELIPFLEFGAGGMIMPRVKFRIFQLDLYQTTEDKIRIIFEIGLFLFFCYFSYKIYKEYLLIYYRTSKKWAYFNNFWNTLDVLNIGLFWAIFFMLVNYLLNKSINDIDINSNEFVKLSSLSGKYTNIYNCISFNLFMSIIKIFKYFRMNRRMSLLWQTLARAFPNLIMFSIFFIIIFLAFSITGVIIFGPSLTNFRDITASLITSFRMALGEVEYDELKQVNRILGPLYFLFFTFFVIYTLLNMFLAILNDAYEKEHKQTSKDQINKAFMKQFGKFKGALSKVKKFGKKSLNKAKKSPTIDSSSTSEPSDDENANSTKKSQNDIEMKNLKKNPINQTQQMEHIKKDAIRKLKHARKKSGKFQKFKTDDLENLIKNIPGAEKIFDNAILNNSDSSEEEITKIVRTSSFKQQRQTKLEKGKGKGMEREKGKEKDDDFKVNNLIQLLSSDSEDDTTTTSDTESEVNIVLSEEKDFDDLEEEEQIELLLNKHNSNNSQIERLQEKMLQILNAIDK</sequence>
<protein>
    <submittedName>
        <fullName evidence="12">Polycystin family member</fullName>
    </submittedName>
</protein>
<comment type="similarity">
    <text evidence="2">Belongs to the polycystin family.</text>
</comment>
<dbReference type="Pfam" id="PF20519">
    <property type="entry name" value="Polycystin_dom"/>
    <property type="match status" value="1"/>
</dbReference>
<dbReference type="FunFam" id="1.10.287.70:FF:000086">
    <property type="entry name" value="Polycystic kidney disease 2"/>
    <property type="match status" value="1"/>
</dbReference>
<evidence type="ECO:0000256" key="2">
    <source>
        <dbReference type="ARBA" id="ARBA00007200"/>
    </source>
</evidence>
<evidence type="ECO:0000256" key="4">
    <source>
        <dbReference type="ARBA" id="ARBA00022989"/>
    </source>
</evidence>
<feature type="domain" description="Polycystin" evidence="11">
    <location>
        <begin position="163"/>
        <end position="345"/>
    </location>
</feature>
<organism evidence="12 13">
    <name type="scientific">Anaeramoeba flamelloides</name>
    <dbReference type="NCBI Taxonomy" id="1746091"/>
    <lineage>
        <taxon>Eukaryota</taxon>
        <taxon>Metamonada</taxon>
        <taxon>Anaeramoebidae</taxon>
        <taxon>Anaeramoeba</taxon>
    </lineage>
</organism>
<evidence type="ECO:0000256" key="6">
    <source>
        <dbReference type="ARBA" id="ARBA00023180"/>
    </source>
</evidence>
<feature type="transmembrane region" description="Helical" evidence="9">
    <location>
        <begin position="445"/>
        <end position="465"/>
    </location>
</feature>
<keyword evidence="4 9" id="KW-1133">Transmembrane helix</keyword>
<feature type="transmembrane region" description="Helical" evidence="9">
    <location>
        <begin position="113"/>
        <end position="129"/>
    </location>
</feature>
<evidence type="ECO:0000256" key="9">
    <source>
        <dbReference type="SAM" id="Phobius"/>
    </source>
</evidence>
<feature type="transmembrane region" description="Helical" evidence="9">
    <location>
        <begin position="395"/>
        <end position="419"/>
    </location>
</feature>
<evidence type="ECO:0000259" key="10">
    <source>
        <dbReference type="Pfam" id="PF08016"/>
    </source>
</evidence>